<dbReference type="SUPFAM" id="SSF51905">
    <property type="entry name" value="FAD/NAD(P)-binding domain"/>
    <property type="match status" value="1"/>
</dbReference>
<dbReference type="NCBIfam" id="TIGR02032">
    <property type="entry name" value="GG-red-SF"/>
    <property type="match status" value="1"/>
</dbReference>
<dbReference type="InterPro" id="IPR036188">
    <property type="entry name" value="FAD/NAD-bd_sf"/>
</dbReference>
<dbReference type="EMBL" id="CAFBPM010000004">
    <property type="protein sequence ID" value="CAB5014779.1"/>
    <property type="molecule type" value="Genomic_DNA"/>
</dbReference>
<dbReference type="PRINTS" id="PR00420">
    <property type="entry name" value="RNGMNOXGNASE"/>
</dbReference>
<dbReference type="EMBL" id="CAFBLT010000001">
    <property type="protein sequence ID" value="CAB4877688.1"/>
    <property type="molecule type" value="Genomic_DNA"/>
</dbReference>
<dbReference type="AlphaFoldDB" id="A0A6J7E6J1"/>
<sequence>MATAKTSPQKSDHLYDAVIIGGGPSGSACAYWLAKAGWDVAVVERKEFPRAKTCGDGLTPRSVRQLADMGLEETVAATGHRYEGLRAYGFGQTLEMKWPEHPHFPSYGYCITRFDLDQLVAENAGAQGATVFNGTEAVDLIDVTPPLHEMSLGGCKGVVVKKKNAKTSSTLMARVVVIADGANSRIGRLLGTNRKREWPLGMAIRGYYTSDRHDDNFIESHLDIRDAEGNVVPGYGWVFPLGDGRINVGVGLLSTDRRWKGVNTTKLMETFVQFAPDYWGMSPETCLGPPTGGKLPMGFSVGPRTGENVIVIGDASGSINPFNGEGIAYGYETGRLAAASIAESLQGGGSQALAHYEERLENAYGNYYEVARAFVRLISDPKLLALCVGVGMRSETLMTKLLSMMANLMRPDQVGPAEVGFRTLTALSKIIPDQVLSALFENQTPELRSVSSAA</sequence>
<feature type="domain" description="FAD-binding" evidence="1">
    <location>
        <begin position="16"/>
        <end position="196"/>
    </location>
</feature>
<proteinExistence type="predicted"/>
<dbReference type="GO" id="GO:0016628">
    <property type="term" value="F:oxidoreductase activity, acting on the CH-CH group of donors, NAD or NADP as acceptor"/>
    <property type="evidence" value="ECO:0007669"/>
    <property type="project" value="InterPro"/>
</dbReference>
<name>A0A6J7E6J1_9ZZZZ</name>
<dbReference type="Gene3D" id="3.50.50.60">
    <property type="entry name" value="FAD/NAD(P)-binding domain"/>
    <property type="match status" value="1"/>
</dbReference>
<evidence type="ECO:0000259" key="1">
    <source>
        <dbReference type="Pfam" id="PF01494"/>
    </source>
</evidence>
<dbReference type="PANTHER" id="PTHR42685">
    <property type="entry name" value="GERANYLGERANYL DIPHOSPHATE REDUCTASE"/>
    <property type="match status" value="1"/>
</dbReference>
<dbReference type="Pfam" id="PF01494">
    <property type="entry name" value="FAD_binding_3"/>
    <property type="match status" value="1"/>
</dbReference>
<dbReference type="InterPro" id="IPR002938">
    <property type="entry name" value="FAD-bd"/>
</dbReference>
<evidence type="ECO:0000313" key="2">
    <source>
        <dbReference type="EMBL" id="CAB4831122.1"/>
    </source>
</evidence>
<dbReference type="EMBL" id="CAFABE010000057">
    <property type="protein sequence ID" value="CAB4831122.1"/>
    <property type="molecule type" value="Genomic_DNA"/>
</dbReference>
<evidence type="ECO:0000313" key="4">
    <source>
        <dbReference type="EMBL" id="CAB5014779.1"/>
    </source>
</evidence>
<dbReference type="InterPro" id="IPR011777">
    <property type="entry name" value="Geranylgeranyl_Rdtase_fam"/>
</dbReference>
<evidence type="ECO:0000313" key="3">
    <source>
        <dbReference type="EMBL" id="CAB4877688.1"/>
    </source>
</evidence>
<protein>
    <submittedName>
        <fullName evidence="3">Unannotated protein</fullName>
    </submittedName>
</protein>
<dbReference type="PROSITE" id="PS51257">
    <property type="entry name" value="PROKAR_LIPOPROTEIN"/>
    <property type="match status" value="1"/>
</dbReference>
<organism evidence="3">
    <name type="scientific">freshwater metagenome</name>
    <dbReference type="NCBI Taxonomy" id="449393"/>
    <lineage>
        <taxon>unclassified sequences</taxon>
        <taxon>metagenomes</taxon>
        <taxon>ecological metagenomes</taxon>
    </lineage>
</organism>
<gene>
    <name evidence="2" type="ORF">UFOPK3164_01188</name>
    <name evidence="3" type="ORF">UFOPK3427_01235</name>
    <name evidence="4" type="ORF">UFOPK4112_00523</name>
</gene>
<dbReference type="InterPro" id="IPR050407">
    <property type="entry name" value="Geranylgeranyl_reductase"/>
</dbReference>
<dbReference type="PANTHER" id="PTHR42685:SF22">
    <property type="entry name" value="CONDITIONED MEDIUM FACTOR RECEPTOR 1"/>
    <property type="match status" value="1"/>
</dbReference>
<dbReference type="GO" id="GO:0071949">
    <property type="term" value="F:FAD binding"/>
    <property type="evidence" value="ECO:0007669"/>
    <property type="project" value="InterPro"/>
</dbReference>
<reference evidence="3" key="1">
    <citation type="submission" date="2020-05" db="EMBL/GenBank/DDBJ databases">
        <authorList>
            <person name="Chiriac C."/>
            <person name="Salcher M."/>
            <person name="Ghai R."/>
            <person name="Kavagutti S V."/>
        </authorList>
    </citation>
    <scope>NUCLEOTIDE SEQUENCE</scope>
</reference>
<accession>A0A6J7E6J1</accession>